<feature type="domain" description="N-acetyltransferase" evidence="6">
    <location>
        <begin position="10"/>
        <end position="162"/>
    </location>
</feature>
<dbReference type="InterPro" id="IPR000182">
    <property type="entry name" value="GNAT_dom"/>
</dbReference>
<dbReference type="STRING" id="1073574.GOARA_056_01130"/>
<evidence type="ECO:0000259" key="6">
    <source>
        <dbReference type="PROSITE" id="PS51186"/>
    </source>
</evidence>
<dbReference type="AlphaFoldDB" id="G7H3E0"/>
<dbReference type="Pfam" id="PF13527">
    <property type="entry name" value="Acetyltransf_9"/>
    <property type="match status" value="1"/>
</dbReference>
<dbReference type="SUPFAM" id="SSF55718">
    <property type="entry name" value="SCP-like"/>
    <property type="match status" value="1"/>
</dbReference>
<keyword evidence="8" id="KW-1185">Reference proteome</keyword>
<dbReference type="PROSITE" id="PS51186">
    <property type="entry name" value="GNAT"/>
    <property type="match status" value="1"/>
</dbReference>
<dbReference type="InterPro" id="IPR036527">
    <property type="entry name" value="SCP2_sterol-bd_dom_sf"/>
</dbReference>
<feature type="binding site" evidence="5">
    <location>
        <begin position="130"/>
        <end position="131"/>
    </location>
    <ligand>
        <name>acetyl-CoA</name>
        <dbReference type="ChEBI" id="CHEBI:57288"/>
    </ligand>
</feature>
<accession>G7H3E0</accession>
<dbReference type="InterPro" id="IPR025559">
    <property type="entry name" value="Eis_dom"/>
</dbReference>
<dbReference type="Proteomes" id="UP000035088">
    <property type="component" value="Unassembled WGS sequence"/>
</dbReference>
<evidence type="ECO:0000256" key="5">
    <source>
        <dbReference type="HAMAP-Rule" id="MF_01812"/>
    </source>
</evidence>
<keyword evidence="4 5" id="KW-0012">Acyltransferase</keyword>
<dbReference type="Gene3D" id="3.40.630.30">
    <property type="match status" value="2"/>
</dbReference>
<protein>
    <recommendedName>
        <fullName evidence="6">N-acetyltransferase domain-containing protein</fullName>
    </recommendedName>
</protein>
<feature type="binding site" evidence="5">
    <location>
        <begin position="94"/>
        <end position="96"/>
    </location>
    <ligand>
        <name>acetyl-CoA</name>
        <dbReference type="ChEBI" id="CHEBI:57288"/>
    </ligand>
</feature>
<gene>
    <name evidence="7" type="ORF">GOARA_056_01130</name>
</gene>
<feature type="binding site" evidence="5">
    <location>
        <begin position="102"/>
        <end position="107"/>
    </location>
    <ligand>
        <name>acetyl-CoA</name>
        <dbReference type="ChEBI" id="CHEBI:57288"/>
    </ligand>
</feature>
<dbReference type="PANTHER" id="PTHR37817">
    <property type="entry name" value="N-ACETYLTRANSFERASE EIS"/>
    <property type="match status" value="1"/>
</dbReference>
<organism evidence="7 8">
    <name type="scientific">Gordonia araii NBRC 100433</name>
    <dbReference type="NCBI Taxonomy" id="1073574"/>
    <lineage>
        <taxon>Bacteria</taxon>
        <taxon>Bacillati</taxon>
        <taxon>Actinomycetota</taxon>
        <taxon>Actinomycetes</taxon>
        <taxon>Mycobacteriales</taxon>
        <taxon>Gordoniaceae</taxon>
        <taxon>Gordonia</taxon>
    </lineage>
</organism>
<evidence type="ECO:0000313" key="7">
    <source>
        <dbReference type="EMBL" id="GAB10365.1"/>
    </source>
</evidence>
<evidence type="ECO:0000256" key="2">
    <source>
        <dbReference type="ARBA" id="ARBA00022488"/>
    </source>
</evidence>
<dbReference type="InterPro" id="IPR041380">
    <property type="entry name" value="Acetyltransf_17"/>
</dbReference>
<feature type="active site" description="Proton donor" evidence="5">
    <location>
        <position position="135"/>
    </location>
</feature>
<dbReference type="NCBIfam" id="NF002367">
    <property type="entry name" value="PRK01346.1-4"/>
    <property type="match status" value="1"/>
</dbReference>
<dbReference type="InterPro" id="IPR022902">
    <property type="entry name" value="NAcTrfase_Eis"/>
</dbReference>
<dbReference type="Pfam" id="PF13530">
    <property type="entry name" value="SCP2_2"/>
    <property type="match status" value="1"/>
</dbReference>
<evidence type="ECO:0000313" key="8">
    <source>
        <dbReference type="Proteomes" id="UP000035088"/>
    </source>
</evidence>
<dbReference type="InterPro" id="IPR016181">
    <property type="entry name" value="Acyl_CoA_acyltransferase"/>
</dbReference>
<feature type="active site" description="Proton acceptor; via carboxylate" evidence="5">
    <location>
        <position position="416"/>
    </location>
</feature>
<dbReference type="InterPro" id="IPR051554">
    <property type="entry name" value="Acetyltransferase_Eis"/>
</dbReference>
<name>G7H3E0_9ACTN</name>
<evidence type="ECO:0000256" key="4">
    <source>
        <dbReference type="ARBA" id="ARBA00023315"/>
    </source>
</evidence>
<dbReference type="Gene3D" id="3.30.1050.10">
    <property type="entry name" value="SCP2 sterol-binding domain"/>
    <property type="match status" value="1"/>
</dbReference>
<dbReference type="Pfam" id="PF17668">
    <property type="entry name" value="Acetyltransf_17"/>
    <property type="match status" value="1"/>
</dbReference>
<evidence type="ECO:0000256" key="1">
    <source>
        <dbReference type="ARBA" id="ARBA00009213"/>
    </source>
</evidence>
<proteinExistence type="inferred from homology"/>
<dbReference type="GO" id="GO:0030649">
    <property type="term" value="P:aminoglycoside antibiotic catabolic process"/>
    <property type="evidence" value="ECO:0007669"/>
    <property type="project" value="TreeGrafter"/>
</dbReference>
<keyword evidence="2" id="KW-1036">Host cytoplasmic vesicle</keyword>
<sequence length="416" mass="45374">MVGMATDSALQFRAAGDDDWADMFAADSRAFGVTAPVDEEQRTNERARIANADTVIARDTELPGEPLVGQAMYYRLTMSVPGGNRIDFPGLTWVSVAPTHRRRGILRELLTRLRTKWDDEGHALAALWASEGTIYERFGFGPAIFAEDVRIDERLSLRAPAPARSQVRFATAEQFAQAAPAIYDRWADVHPGVMLRDALWWEDLFLDDRPTARPFTTGERQYLLHADGYATYRLDSAHMGADDLPDAHIEEVVAVTDEAHTELWRVLAALDLVATTTATLPVGDPLPFKVTDLRGVKVTSRYDTLWVAILDVEAALTARTYAADLDATLVVDDRVGDAGGRYHLRIVDGVAALTRGDGGTGEIACDITALGSLYFGGVDARTLAAAGRLSASSPELLTAFADVWRTAKHPATGIDF</sequence>
<comment type="subunit">
    <text evidence="5">Homohexamer; trimer of dimers.</text>
</comment>
<evidence type="ECO:0000256" key="3">
    <source>
        <dbReference type="ARBA" id="ARBA00022679"/>
    </source>
</evidence>
<reference evidence="7 8" key="1">
    <citation type="submission" date="2011-11" db="EMBL/GenBank/DDBJ databases">
        <title>Whole genome shotgun sequence of Gordonia araii NBRC 100433.</title>
        <authorList>
            <person name="Yoshida Y."/>
            <person name="Hosoyama A."/>
            <person name="Tsuchikane K."/>
            <person name="Katsumata H."/>
            <person name="Yamazaki S."/>
            <person name="Fujita N."/>
        </authorList>
    </citation>
    <scope>NUCLEOTIDE SEQUENCE [LARGE SCALE GENOMIC DNA]</scope>
    <source>
        <strain evidence="7 8">NBRC 100433</strain>
    </source>
</reference>
<comment type="caution">
    <text evidence="7">The sequence shown here is derived from an EMBL/GenBank/DDBJ whole genome shotgun (WGS) entry which is preliminary data.</text>
</comment>
<comment type="similarity">
    <text evidence="1 5">Belongs to the acetyltransferase Eis family.</text>
</comment>
<dbReference type="SUPFAM" id="SSF55729">
    <property type="entry name" value="Acyl-CoA N-acyltransferases (Nat)"/>
    <property type="match status" value="1"/>
</dbReference>
<dbReference type="HAMAP" id="MF_01812">
    <property type="entry name" value="Eis"/>
    <property type="match status" value="1"/>
</dbReference>
<dbReference type="EMBL" id="BAEE01000056">
    <property type="protein sequence ID" value="GAB10365.1"/>
    <property type="molecule type" value="Genomic_DNA"/>
</dbReference>
<keyword evidence="3 5" id="KW-0808">Transferase</keyword>
<dbReference type="GO" id="GO:0034069">
    <property type="term" value="F:aminoglycoside N-acetyltransferase activity"/>
    <property type="evidence" value="ECO:0007669"/>
    <property type="project" value="TreeGrafter"/>
</dbReference>
<dbReference type="PANTHER" id="PTHR37817:SF1">
    <property type="entry name" value="N-ACETYLTRANSFERASE EIS"/>
    <property type="match status" value="1"/>
</dbReference>